<evidence type="ECO:0000313" key="3">
    <source>
        <dbReference type="Proteomes" id="UP000008711"/>
    </source>
</evidence>
<evidence type="ECO:0000256" key="1">
    <source>
        <dbReference type="SAM" id="Phobius"/>
    </source>
</evidence>
<proteinExistence type="predicted"/>
<dbReference type="EMBL" id="CH954179">
    <property type="protein sequence ID" value="KQS62425.1"/>
    <property type="molecule type" value="Genomic_DNA"/>
</dbReference>
<feature type="transmembrane region" description="Helical" evidence="1">
    <location>
        <begin position="6"/>
        <end position="25"/>
    </location>
</feature>
<evidence type="ECO:0000313" key="2">
    <source>
        <dbReference type="EMBL" id="KQS62425.1"/>
    </source>
</evidence>
<dbReference type="Proteomes" id="UP000008711">
    <property type="component" value="Unassembled WGS sequence"/>
</dbReference>
<reference evidence="2 3" key="1">
    <citation type="journal article" date="2007" name="Nature">
        <title>Evolution of genes and genomes on the Drosophila phylogeny.</title>
        <authorList>
            <consortium name="Drosophila 12 Genomes Consortium"/>
            <person name="Clark A.G."/>
            <person name="Eisen M.B."/>
            <person name="Smith D.R."/>
            <person name="Bergman C.M."/>
            <person name="Oliver B."/>
            <person name="Markow T.A."/>
            <person name="Kaufman T.C."/>
            <person name="Kellis M."/>
            <person name="Gelbart W."/>
            <person name="Iyer V.N."/>
            <person name="Pollard D.A."/>
            <person name="Sackton T.B."/>
            <person name="Larracuente A.M."/>
            <person name="Singh N.D."/>
            <person name="Abad J.P."/>
            <person name="Abt D.N."/>
            <person name="Adryan B."/>
            <person name="Aguade M."/>
            <person name="Akashi H."/>
            <person name="Anderson W.W."/>
            <person name="Aquadro C.F."/>
            <person name="Ardell D.H."/>
            <person name="Arguello R."/>
            <person name="Artieri C.G."/>
            <person name="Barbash D.A."/>
            <person name="Barker D."/>
            <person name="Barsanti P."/>
            <person name="Batterham P."/>
            <person name="Batzoglou S."/>
            <person name="Begun D."/>
            <person name="Bhutkar A."/>
            <person name="Blanco E."/>
            <person name="Bosak S.A."/>
            <person name="Bradley R.K."/>
            <person name="Brand A.D."/>
            <person name="Brent M.R."/>
            <person name="Brooks A.N."/>
            <person name="Brown R.H."/>
            <person name="Butlin R.K."/>
            <person name="Caggese C."/>
            <person name="Calvi B.R."/>
            <person name="Bernardo de Carvalho A."/>
            <person name="Caspi A."/>
            <person name="Castrezana S."/>
            <person name="Celniker S.E."/>
            <person name="Chang J.L."/>
            <person name="Chapple C."/>
            <person name="Chatterji S."/>
            <person name="Chinwalla A."/>
            <person name="Civetta A."/>
            <person name="Clifton S.W."/>
            <person name="Comeron J.M."/>
            <person name="Costello J.C."/>
            <person name="Coyne J.A."/>
            <person name="Daub J."/>
            <person name="David R.G."/>
            <person name="Delcher A.L."/>
            <person name="Delehaunty K."/>
            <person name="Do C.B."/>
            <person name="Ebling H."/>
            <person name="Edwards K."/>
            <person name="Eickbush T."/>
            <person name="Evans J.D."/>
            <person name="Filipski A."/>
            <person name="Findeiss S."/>
            <person name="Freyhult E."/>
            <person name="Fulton L."/>
            <person name="Fulton R."/>
            <person name="Garcia A.C."/>
            <person name="Gardiner A."/>
            <person name="Garfield D.A."/>
            <person name="Garvin B.E."/>
            <person name="Gibson G."/>
            <person name="Gilbert D."/>
            <person name="Gnerre S."/>
            <person name="Godfrey J."/>
            <person name="Good R."/>
            <person name="Gotea V."/>
            <person name="Gravely B."/>
            <person name="Greenberg A.J."/>
            <person name="Griffiths-Jones S."/>
            <person name="Gross S."/>
            <person name="Guigo R."/>
            <person name="Gustafson E.A."/>
            <person name="Haerty W."/>
            <person name="Hahn M.W."/>
            <person name="Halligan D.L."/>
            <person name="Halpern A.L."/>
            <person name="Halter G.M."/>
            <person name="Han M.V."/>
            <person name="Heger A."/>
            <person name="Hillier L."/>
            <person name="Hinrichs A.S."/>
            <person name="Holmes I."/>
            <person name="Hoskins R.A."/>
            <person name="Hubisz M.J."/>
            <person name="Hultmark D."/>
            <person name="Huntley M.A."/>
            <person name="Jaffe D.B."/>
            <person name="Jagadeeshan S."/>
            <person name="Jeck W.R."/>
            <person name="Johnson J."/>
            <person name="Jones C.D."/>
            <person name="Jordan W.C."/>
            <person name="Karpen G.H."/>
            <person name="Kataoka E."/>
            <person name="Keightley P.D."/>
            <person name="Kheradpour P."/>
            <person name="Kirkness E.F."/>
            <person name="Koerich L.B."/>
            <person name="Kristiansen K."/>
            <person name="Kudrna D."/>
            <person name="Kulathinal R.J."/>
            <person name="Kumar S."/>
            <person name="Kwok R."/>
            <person name="Lander E."/>
            <person name="Langley C.H."/>
            <person name="Lapoint R."/>
            <person name="Lazzaro B.P."/>
            <person name="Lee S.J."/>
            <person name="Levesque L."/>
            <person name="Li R."/>
            <person name="Lin C.F."/>
            <person name="Lin M.F."/>
            <person name="Lindblad-Toh K."/>
            <person name="Llopart A."/>
            <person name="Long M."/>
            <person name="Low L."/>
            <person name="Lozovsky E."/>
            <person name="Lu J."/>
            <person name="Luo M."/>
            <person name="Machado C.A."/>
            <person name="Makalowski W."/>
            <person name="Marzo M."/>
            <person name="Matsuda M."/>
            <person name="Matzkin L."/>
            <person name="McAllister B."/>
            <person name="McBride C.S."/>
            <person name="McKernan B."/>
            <person name="McKernan K."/>
            <person name="Mendez-Lago M."/>
            <person name="Minx P."/>
            <person name="Mollenhauer M.U."/>
            <person name="Montooth K."/>
            <person name="Mount S.M."/>
            <person name="Mu X."/>
            <person name="Myers E."/>
            <person name="Negre B."/>
            <person name="Newfeld S."/>
            <person name="Nielsen R."/>
            <person name="Noor M.A."/>
            <person name="O'Grady P."/>
            <person name="Pachter L."/>
            <person name="Papaceit M."/>
            <person name="Parisi M.J."/>
            <person name="Parisi M."/>
            <person name="Parts L."/>
            <person name="Pedersen J.S."/>
            <person name="Pesole G."/>
            <person name="Phillippy A.M."/>
            <person name="Ponting C.P."/>
            <person name="Pop M."/>
            <person name="Porcelli D."/>
            <person name="Powell J.R."/>
            <person name="Prohaska S."/>
            <person name="Pruitt K."/>
            <person name="Puig M."/>
            <person name="Quesneville H."/>
            <person name="Ram K.R."/>
            <person name="Rand D."/>
            <person name="Rasmussen M.D."/>
            <person name="Reed L.K."/>
            <person name="Reenan R."/>
            <person name="Reily A."/>
            <person name="Remington K.A."/>
            <person name="Rieger T.T."/>
            <person name="Ritchie M.G."/>
            <person name="Robin C."/>
            <person name="Rogers Y.H."/>
            <person name="Rohde C."/>
            <person name="Rozas J."/>
            <person name="Rubenfield M.J."/>
            <person name="Ruiz A."/>
            <person name="Russo S."/>
            <person name="Salzberg S.L."/>
            <person name="Sanchez-Gracia A."/>
            <person name="Saranga D.J."/>
            <person name="Sato H."/>
            <person name="Schaeffer S.W."/>
            <person name="Schatz M.C."/>
            <person name="Schlenke T."/>
            <person name="Schwartz R."/>
            <person name="Segarra C."/>
            <person name="Singh R.S."/>
            <person name="Sirot L."/>
            <person name="Sirota M."/>
            <person name="Sisneros N.B."/>
            <person name="Smith C.D."/>
            <person name="Smith T.F."/>
            <person name="Spieth J."/>
            <person name="Stage D.E."/>
            <person name="Stark A."/>
            <person name="Stephan W."/>
            <person name="Strausberg R.L."/>
            <person name="Strempel S."/>
            <person name="Sturgill D."/>
            <person name="Sutton G."/>
            <person name="Sutton G.G."/>
            <person name="Tao W."/>
            <person name="Teichmann S."/>
            <person name="Tobari Y.N."/>
            <person name="Tomimura Y."/>
            <person name="Tsolas J.M."/>
            <person name="Valente V.L."/>
            <person name="Venter E."/>
            <person name="Venter J.C."/>
            <person name="Vicario S."/>
            <person name="Vieira F.G."/>
            <person name="Vilella A.J."/>
            <person name="Villasante A."/>
            <person name="Walenz B."/>
            <person name="Wang J."/>
            <person name="Wasserman M."/>
            <person name="Watts T."/>
            <person name="Wilson D."/>
            <person name="Wilson R.K."/>
            <person name="Wing R.A."/>
            <person name="Wolfner M.F."/>
            <person name="Wong A."/>
            <person name="Wong G.K."/>
            <person name="Wu C.I."/>
            <person name="Wu G."/>
            <person name="Yamamoto D."/>
            <person name="Yang H.P."/>
            <person name="Yang S.P."/>
            <person name="Yorke J.A."/>
            <person name="Yoshida K."/>
            <person name="Zdobnov E."/>
            <person name="Zhang P."/>
            <person name="Zhang Y."/>
            <person name="Zimin A.V."/>
            <person name="Baldwin J."/>
            <person name="Abdouelleil A."/>
            <person name="Abdulkadir J."/>
            <person name="Abebe A."/>
            <person name="Abera B."/>
            <person name="Abreu J."/>
            <person name="Acer S.C."/>
            <person name="Aftuck L."/>
            <person name="Alexander A."/>
            <person name="An P."/>
            <person name="Anderson E."/>
            <person name="Anderson S."/>
            <person name="Arachi H."/>
            <person name="Azer M."/>
            <person name="Bachantsang P."/>
            <person name="Barry A."/>
            <person name="Bayul T."/>
            <person name="Berlin A."/>
            <person name="Bessette D."/>
            <person name="Bloom T."/>
            <person name="Blye J."/>
            <person name="Boguslavskiy L."/>
            <person name="Bonnet C."/>
            <person name="Boukhgalter B."/>
            <person name="Bourzgui I."/>
            <person name="Brown A."/>
            <person name="Cahill P."/>
            <person name="Channer S."/>
            <person name="Cheshatsang Y."/>
            <person name="Chuda L."/>
            <person name="Citroen M."/>
            <person name="Collymore A."/>
            <person name="Cooke P."/>
            <person name="Costello M."/>
            <person name="D'Aco K."/>
            <person name="Daza R."/>
            <person name="De Haan G."/>
            <person name="DeGray S."/>
            <person name="DeMaso C."/>
            <person name="Dhargay N."/>
            <person name="Dooley K."/>
            <person name="Dooley E."/>
            <person name="Doricent M."/>
            <person name="Dorje P."/>
            <person name="Dorjee K."/>
            <person name="Dupes A."/>
            <person name="Elong R."/>
            <person name="Falk J."/>
            <person name="Farina A."/>
            <person name="Faro S."/>
            <person name="Ferguson D."/>
            <person name="Fisher S."/>
            <person name="Foley C.D."/>
            <person name="Franke A."/>
            <person name="Friedrich D."/>
            <person name="Gadbois L."/>
            <person name="Gearin G."/>
            <person name="Gearin C.R."/>
            <person name="Giannoukos G."/>
            <person name="Goode T."/>
            <person name="Graham J."/>
            <person name="Grandbois E."/>
            <person name="Grewal S."/>
            <person name="Gyaltsen K."/>
            <person name="Hafez N."/>
            <person name="Hagos B."/>
            <person name="Hall J."/>
            <person name="Henson C."/>
            <person name="Hollinger A."/>
            <person name="Honan T."/>
            <person name="Huard M.D."/>
            <person name="Hughes L."/>
            <person name="Hurhula B."/>
            <person name="Husby M.E."/>
            <person name="Kamat A."/>
            <person name="Kanga B."/>
            <person name="Kashin S."/>
            <person name="Khazanovich D."/>
            <person name="Kisner P."/>
            <person name="Lance K."/>
            <person name="Lara M."/>
            <person name="Lee W."/>
            <person name="Lennon N."/>
            <person name="Letendre F."/>
            <person name="LeVine R."/>
            <person name="Lipovsky A."/>
            <person name="Liu X."/>
            <person name="Liu J."/>
            <person name="Liu S."/>
            <person name="Lokyitsang T."/>
            <person name="Lokyitsang Y."/>
            <person name="Lubonja R."/>
            <person name="Lui A."/>
            <person name="MacDonald P."/>
            <person name="Magnisalis V."/>
            <person name="Maru K."/>
            <person name="Matthews C."/>
            <person name="McCusker W."/>
            <person name="McDonough S."/>
            <person name="Mehta T."/>
            <person name="Meldrim J."/>
            <person name="Meneus L."/>
            <person name="Mihai O."/>
            <person name="Mihalev A."/>
            <person name="Mihova T."/>
            <person name="Mittelman R."/>
            <person name="Mlenga V."/>
            <person name="Montmayeur A."/>
            <person name="Mulrain L."/>
            <person name="Navidi A."/>
            <person name="Naylor J."/>
            <person name="Negash T."/>
            <person name="Nguyen T."/>
            <person name="Nguyen N."/>
            <person name="Nicol R."/>
            <person name="Norbu C."/>
            <person name="Norbu N."/>
            <person name="Novod N."/>
            <person name="O'Neill B."/>
            <person name="Osman S."/>
            <person name="Markiewicz E."/>
            <person name="Oyono O.L."/>
            <person name="Patti C."/>
            <person name="Phunkhang P."/>
            <person name="Pierre F."/>
            <person name="Priest M."/>
            <person name="Raghuraman S."/>
            <person name="Rege F."/>
            <person name="Reyes R."/>
            <person name="Rise C."/>
            <person name="Rogov P."/>
            <person name="Ross K."/>
            <person name="Ryan E."/>
            <person name="Settipalli S."/>
            <person name="Shea T."/>
            <person name="Sherpa N."/>
            <person name="Shi L."/>
            <person name="Shih D."/>
            <person name="Sparrow T."/>
            <person name="Spaulding J."/>
            <person name="Stalker J."/>
            <person name="Stange-Thomann N."/>
            <person name="Stavropoulos S."/>
            <person name="Stone C."/>
            <person name="Strader C."/>
            <person name="Tesfaye S."/>
            <person name="Thomson T."/>
            <person name="Thoulutsang Y."/>
            <person name="Thoulutsang D."/>
            <person name="Topham K."/>
            <person name="Topping I."/>
            <person name="Tsamla T."/>
            <person name="Vassiliev H."/>
            <person name="Vo A."/>
            <person name="Wangchuk T."/>
            <person name="Wangdi T."/>
            <person name="Weiand M."/>
            <person name="Wilkinson J."/>
            <person name="Wilson A."/>
            <person name="Yadav S."/>
            <person name="Young G."/>
            <person name="Yu Q."/>
            <person name="Zembek L."/>
            <person name="Zhong D."/>
            <person name="Zimmer A."/>
            <person name="Zwirko Z."/>
            <person name="Jaffe D.B."/>
            <person name="Alvarez P."/>
            <person name="Brockman W."/>
            <person name="Butler J."/>
            <person name="Chin C."/>
            <person name="Gnerre S."/>
            <person name="Grabherr M."/>
            <person name="Kleber M."/>
            <person name="Mauceli E."/>
            <person name="MacCallum I."/>
        </authorList>
    </citation>
    <scope>NUCLEOTIDE SEQUENCE [LARGE SCALE GENOMIC DNA]</scope>
    <source>
        <strain evidence="2 3">TSC#14021-0224.01</strain>
    </source>
</reference>
<keyword evidence="3" id="KW-1185">Reference proteome</keyword>
<organism evidence="2 3">
    <name type="scientific">Drosophila erecta</name>
    <name type="common">Fruit fly</name>
    <dbReference type="NCBI Taxonomy" id="7220"/>
    <lineage>
        <taxon>Eukaryota</taxon>
        <taxon>Metazoa</taxon>
        <taxon>Ecdysozoa</taxon>
        <taxon>Arthropoda</taxon>
        <taxon>Hexapoda</taxon>
        <taxon>Insecta</taxon>
        <taxon>Pterygota</taxon>
        <taxon>Neoptera</taxon>
        <taxon>Endopterygota</taxon>
        <taxon>Diptera</taxon>
        <taxon>Brachycera</taxon>
        <taxon>Muscomorpha</taxon>
        <taxon>Ephydroidea</taxon>
        <taxon>Drosophilidae</taxon>
        <taxon>Drosophila</taxon>
        <taxon>Sophophora</taxon>
    </lineage>
</organism>
<gene>
    <name evidence="2" type="primary">Dere\GG26444</name>
    <name evidence="2" type="synonym">GG26444</name>
    <name evidence="2" type="ORF">Dere_GG26444</name>
</gene>
<sequence length="74" mass="8786">MCAFGYLLFFALLLTTILVLSIIFATTSKRSMLDSFVLVFNYTQEHQPDQEMQQQQQPTEYQQQPQMFLKQKIF</sequence>
<dbReference type="SMR" id="A0A0Q5VVT4"/>
<keyword evidence="1" id="KW-1133">Transmembrane helix</keyword>
<dbReference type="AlphaFoldDB" id="A0A0Q5VVT4"/>
<name>A0A0Q5VVT4_DROER</name>
<accession>A0A0Q5VVT4</accession>
<keyword evidence="1" id="KW-0812">Transmembrane</keyword>
<keyword evidence="1" id="KW-0472">Membrane</keyword>
<protein>
    <submittedName>
        <fullName evidence="2">Uncharacterized protein</fullName>
    </submittedName>
</protein>
<reference evidence="2 3" key="2">
    <citation type="journal article" date="2008" name="Bioinformatics">
        <title>Assembly reconciliation.</title>
        <authorList>
            <person name="Zimin A.V."/>
            <person name="Smith D.R."/>
            <person name="Sutton G."/>
            <person name="Yorke J.A."/>
        </authorList>
    </citation>
    <scope>NUCLEOTIDE SEQUENCE [LARGE SCALE GENOMIC DNA]</scope>
    <source>
        <strain evidence="2 3">TSC#14021-0224.01</strain>
    </source>
</reference>